<sequence>MAKLLRLFSILGFLVAMSIVGTQQAAGGCNIDFQGLVKECKHYVMHPDNPKIHPSAGCCGEVKKADDILCLCSMVNEKIEKLVSMEKVVYVTRECGIPVKPGFQCGSYTVPNI</sequence>
<keyword evidence="1" id="KW-0732">Signal</keyword>
<dbReference type="AlphaFoldDB" id="A0ABC8YQW9"/>
<evidence type="ECO:0000259" key="2">
    <source>
        <dbReference type="SMART" id="SM00499"/>
    </source>
</evidence>
<dbReference type="CDD" id="cd04660">
    <property type="entry name" value="nsLTP_like"/>
    <property type="match status" value="1"/>
</dbReference>
<dbReference type="PANTHER" id="PTHR33286">
    <property type="entry name" value="BIFUNCTIONAL INHIBITOR/LIPID-TRANSFER PROTEIN/SEED STORAGE 2S ALBUMIN SUPERFAMILY PROTEIN"/>
    <property type="match status" value="1"/>
</dbReference>
<evidence type="ECO:0000313" key="3">
    <source>
        <dbReference type="EMBL" id="CAL4946989.1"/>
    </source>
</evidence>
<reference evidence="4" key="1">
    <citation type="submission" date="2024-06" db="EMBL/GenBank/DDBJ databases">
        <authorList>
            <person name="Ryan C."/>
        </authorList>
    </citation>
    <scope>NUCLEOTIDE SEQUENCE [LARGE SCALE GENOMIC DNA]</scope>
</reference>
<dbReference type="PANTHER" id="PTHR33286:SF54">
    <property type="entry name" value="BIFUNCTIONAL INHIBITOR_LIPID-TRANSFER PROTEIN_SEED STORAGE 2S ALBUMIN SUPERFAMILY PROTEIN"/>
    <property type="match status" value="1"/>
</dbReference>
<feature type="chain" id="PRO_5044860167" description="Bifunctional inhibitor/plant lipid transfer protein/seed storage helical domain-containing protein" evidence="1">
    <location>
        <begin position="17"/>
        <end position="113"/>
    </location>
</feature>
<keyword evidence="4" id="KW-1185">Reference proteome</keyword>
<dbReference type="InterPro" id="IPR044741">
    <property type="entry name" value="NsLTP-like"/>
</dbReference>
<evidence type="ECO:0000256" key="1">
    <source>
        <dbReference type="SAM" id="SignalP"/>
    </source>
</evidence>
<name>A0ABC8YQW9_9POAL</name>
<dbReference type="SMART" id="SM00499">
    <property type="entry name" value="AAI"/>
    <property type="match status" value="1"/>
</dbReference>
<dbReference type="PROSITE" id="PS51257">
    <property type="entry name" value="PROKAR_LIPOPROTEIN"/>
    <property type="match status" value="1"/>
</dbReference>
<reference evidence="3 4" key="2">
    <citation type="submission" date="2024-10" db="EMBL/GenBank/DDBJ databases">
        <authorList>
            <person name="Ryan C."/>
        </authorList>
    </citation>
    <scope>NUCLEOTIDE SEQUENCE [LARGE SCALE GENOMIC DNA]</scope>
</reference>
<dbReference type="InterPro" id="IPR016140">
    <property type="entry name" value="Bifunc_inhib/LTP/seed_store"/>
</dbReference>
<proteinExistence type="predicted"/>
<organism evidence="3 4">
    <name type="scientific">Urochloa decumbens</name>
    <dbReference type="NCBI Taxonomy" id="240449"/>
    <lineage>
        <taxon>Eukaryota</taxon>
        <taxon>Viridiplantae</taxon>
        <taxon>Streptophyta</taxon>
        <taxon>Embryophyta</taxon>
        <taxon>Tracheophyta</taxon>
        <taxon>Spermatophyta</taxon>
        <taxon>Magnoliopsida</taxon>
        <taxon>Liliopsida</taxon>
        <taxon>Poales</taxon>
        <taxon>Poaceae</taxon>
        <taxon>PACMAD clade</taxon>
        <taxon>Panicoideae</taxon>
        <taxon>Panicodae</taxon>
        <taxon>Paniceae</taxon>
        <taxon>Melinidinae</taxon>
        <taxon>Urochloa</taxon>
    </lineage>
</organism>
<dbReference type="Gene3D" id="1.10.110.10">
    <property type="entry name" value="Plant lipid-transfer and hydrophobic proteins"/>
    <property type="match status" value="1"/>
</dbReference>
<gene>
    <name evidence="3" type="ORF">URODEC1_LOCUS36466</name>
</gene>
<dbReference type="Proteomes" id="UP001497457">
    <property type="component" value="Chromosome 17b"/>
</dbReference>
<dbReference type="InterPro" id="IPR036312">
    <property type="entry name" value="Bifun_inhib/LTP/seed_sf"/>
</dbReference>
<protein>
    <recommendedName>
        <fullName evidence="2">Bifunctional inhibitor/plant lipid transfer protein/seed storage helical domain-containing protein</fullName>
    </recommendedName>
</protein>
<feature type="signal peptide" evidence="1">
    <location>
        <begin position="1"/>
        <end position="16"/>
    </location>
</feature>
<dbReference type="SUPFAM" id="SSF47699">
    <property type="entry name" value="Bifunctional inhibitor/lipid-transfer protein/seed storage 2S albumin"/>
    <property type="match status" value="1"/>
</dbReference>
<accession>A0ABC8YQW9</accession>
<dbReference type="EMBL" id="OZ075127">
    <property type="protein sequence ID" value="CAL4946989.1"/>
    <property type="molecule type" value="Genomic_DNA"/>
</dbReference>
<dbReference type="Pfam" id="PF14368">
    <property type="entry name" value="LTP_2"/>
    <property type="match status" value="1"/>
</dbReference>
<feature type="domain" description="Bifunctional inhibitor/plant lipid transfer protein/seed storage helical" evidence="2">
    <location>
        <begin position="29"/>
        <end position="105"/>
    </location>
</feature>
<evidence type="ECO:0000313" key="4">
    <source>
        <dbReference type="Proteomes" id="UP001497457"/>
    </source>
</evidence>